<reference evidence="8 9" key="1">
    <citation type="journal article" date="2016" name="Nat. Commun.">
        <title>Thousands of microbial genomes shed light on interconnected biogeochemical processes in an aquifer system.</title>
        <authorList>
            <person name="Anantharaman K."/>
            <person name="Brown C.T."/>
            <person name="Hug L.A."/>
            <person name="Sharon I."/>
            <person name="Castelle C.J."/>
            <person name="Probst A.J."/>
            <person name="Thomas B.C."/>
            <person name="Singh A."/>
            <person name="Wilkins M.J."/>
            <person name="Karaoz U."/>
            <person name="Brodie E.L."/>
            <person name="Williams K.H."/>
            <person name="Hubbard S.S."/>
            <person name="Banfield J.F."/>
        </authorList>
    </citation>
    <scope>NUCLEOTIDE SEQUENCE [LARGE SCALE GENOMIC DNA]</scope>
</reference>
<dbReference type="PANTHER" id="PTHR30518">
    <property type="entry name" value="ENDOLYTIC MUREIN TRANSGLYCOSYLASE"/>
    <property type="match status" value="1"/>
</dbReference>
<keyword evidence="3 7" id="KW-1133">Transmembrane helix</keyword>
<keyword evidence="1 7" id="KW-1003">Cell membrane</keyword>
<keyword evidence="2 7" id="KW-0812">Transmembrane</keyword>
<evidence type="ECO:0000256" key="1">
    <source>
        <dbReference type="ARBA" id="ARBA00022475"/>
    </source>
</evidence>
<dbReference type="STRING" id="1817821.A2717_03680"/>
<proteinExistence type="inferred from homology"/>
<accession>A0A1F5N7S3</accession>
<evidence type="ECO:0000256" key="6">
    <source>
        <dbReference type="ARBA" id="ARBA00023316"/>
    </source>
</evidence>
<evidence type="ECO:0000313" key="8">
    <source>
        <dbReference type="EMBL" id="OGE73706.1"/>
    </source>
</evidence>
<dbReference type="InterPro" id="IPR003770">
    <property type="entry name" value="MLTG-like"/>
</dbReference>
<comment type="subcellular location">
    <subcellularLocation>
        <location evidence="7">Cell membrane</location>
        <topology evidence="7">Single-pass membrane protein</topology>
    </subcellularLocation>
</comment>
<comment type="caution">
    <text evidence="8">The sequence shown here is derived from an EMBL/GenBank/DDBJ whole genome shotgun (WGS) entry which is preliminary data.</text>
</comment>
<dbReference type="Proteomes" id="UP000177610">
    <property type="component" value="Unassembled WGS sequence"/>
</dbReference>
<dbReference type="GO" id="GO:0009252">
    <property type="term" value="P:peptidoglycan biosynthetic process"/>
    <property type="evidence" value="ECO:0007669"/>
    <property type="project" value="UniProtKB-UniRule"/>
</dbReference>
<evidence type="ECO:0000256" key="4">
    <source>
        <dbReference type="ARBA" id="ARBA00023136"/>
    </source>
</evidence>
<dbReference type="Pfam" id="PF02618">
    <property type="entry name" value="YceG"/>
    <property type="match status" value="1"/>
</dbReference>
<dbReference type="GO" id="GO:0071555">
    <property type="term" value="P:cell wall organization"/>
    <property type="evidence" value="ECO:0007669"/>
    <property type="project" value="UniProtKB-KW"/>
</dbReference>
<dbReference type="HAMAP" id="MF_02065">
    <property type="entry name" value="MltG"/>
    <property type="match status" value="1"/>
</dbReference>
<protein>
    <recommendedName>
        <fullName evidence="7">Endolytic murein transglycosylase</fullName>
        <ecNumber evidence="7">4.2.2.29</ecNumber>
    </recommendedName>
    <alternativeName>
        <fullName evidence="7">Peptidoglycan lytic transglycosylase</fullName>
    </alternativeName>
    <alternativeName>
        <fullName evidence="7">Peptidoglycan polymerization terminase</fullName>
    </alternativeName>
</protein>
<dbReference type="GO" id="GO:0005886">
    <property type="term" value="C:plasma membrane"/>
    <property type="evidence" value="ECO:0007669"/>
    <property type="project" value="UniProtKB-SubCell"/>
</dbReference>
<dbReference type="Gene3D" id="3.30.160.60">
    <property type="entry name" value="Classic Zinc Finger"/>
    <property type="match status" value="1"/>
</dbReference>
<feature type="transmembrane region" description="Helical" evidence="7">
    <location>
        <begin position="21"/>
        <end position="40"/>
    </location>
</feature>
<evidence type="ECO:0000256" key="7">
    <source>
        <dbReference type="HAMAP-Rule" id="MF_02065"/>
    </source>
</evidence>
<evidence type="ECO:0000313" key="9">
    <source>
        <dbReference type="Proteomes" id="UP000177610"/>
    </source>
</evidence>
<dbReference type="EC" id="4.2.2.29" evidence="7"/>
<dbReference type="EMBL" id="MFEH01000005">
    <property type="protein sequence ID" value="OGE73706.1"/>
    <property type="molecule type" value="Genomic_DNA"/>
</dbReference>
<dbReference type="AlphaFoldDB" id="A0A1F5N7S3"/>
<keyword evidence="4 7" id="KW-0472">Membrane</keyword>
<comment type="similarity">
    <text evidence="7">Belongs to the transglycosylase MltG family.</text>
</comment>
<organism evidence="8 9">
    <name type="scientific">Candidatus Doudnabacteria bacterium RIFCSPHIGHO2_01_FULL_41_86</name>
    <dbReference type="NCBI Taxonomy" id="1817821"/>
    <lineage>
        <taxon>Bacteria</taxon>
        <taxon>Candidatus Doudnaibacteriota</taxon>
    </lineage>
</organism>
<comment type="catalytic activity">
    <reaction evidence="7">
        <text>a peptidoglycan chain = a peptidoglycan chain with N-acetyl-1,6-anhydromuramyl-[peptide] at the reducing end + a peptidoglycan chain with N-acetylglucosamine at the non-reducing end.</text>
        <dbReference type="EC" id="4.2.2.29"/>
    </reaction>
</comment>
<dbReference type="NCBIfam" id="TIGR00247">
    <property type="entry name" value="endolytic transglycosylase MltG"/>
    <property type="match status" value="1"/>
</dbReference>
<dbReference type="GO" id="GO:0008932">
    <property type="term" value="F:lytic endotransglycosylase activity"/>
    <property type="evidence" value="ECO:0007669"/>
    <property type="project" value="UniProtKB-UniRule"/>
</dbReference>
<dbReference type="PANTHER" id="PTHR30518:SF2">
    <property type="entry name" value="ENDOLYTIC MUREIN TRANSGLYCOSYLASE"/>
    <property type="match status" value="1"/>
</dbReference>
<comment type="function">
    <text evidence="7">Functions as a peptidoglycan terminase that cleaves nascent peptidoglycan strands endolytically to terminate their elongation.</text>
</comment>
<evidence type="ECO:0000256" key="5">
    <source>
        <dbReference type="ARBA" id="ARBA00023239"/>
    </source>
</evidence>
<feature type="site" description="Important for catalytic activity" evidence="7">
    <location>
        <position position="236"/>
    </location>
</feature>
<gene>
    <name evidence="7" type="primary">mltG</name>
    <name evidence="8" type="ORF">A2717_03680</name>
</gene>
<dbReference type="Gene3D" id="3.30.1490.480">
    <property type="entry name" value="Endolytic murein transglycosylase"/>
    <property type="match status" value="1"/>
</dbReference>
<keyword evidence="6 7" id="KW-0961">Cell wall biogenesis/degradation</keyword>
<keyword evidence="5 7" id="KW-0456">Lyase</keyword>
<name>A0A1F5N7S3_9BACT</name>
<dbReference type="CDD" id="cd08010">
    <property type="entry name" value="MltG_like"/>
    <property type="match status" value="1"/>
</dbReference>
<evidence type="ECO:0000256" key="2">
    <source>
        <dbReference type="ARBA" id="ARBA00022692"/>
    </source>
</evidence>
<sequence length="362" mass="40906">MQMNPNEYQIIDPKRGLRKSLLLLLALIVVVGLVMVTYYLTKVNAAATDESHEINITVEKGFSTKQTGQLLWEEKVIGNKYIFLIYTKLHNAGGKIQAGEYVLNSNMAIPEIVDILTHGKVVSENRNVTMIEGWSNKQIGKYLVNRNIISSETEFNNALAGNFDFEFKILGDKFNYEGFLFPDTYTLSKENHLEDLISKMLNNFESKVTDQMVEDAEKTNYDFGQILILASIIEKEVGRNKENLTDEDLEIMQNERELVASVFYNRLEIGMALESDATINYVTGKSDRSVTIEDTKIKSPYNTYANRGLPPGPIGNPGIDSIKAAIYPANSDYLFFLNSPDGTAYFAKTLEEHGENRAKYLR</sequence>
<evidence type="ECO:0000256" key="3">
    <source>
        <dbReference type="ARBA" id="ARBA00022989"/>
    </source>
</evidence>